<dbReference type="InterPro" id="IPR010985">
    <property type="entry name" value="Ribbon_hlx_hlx"/>
</dbReference>
<dbReference type="InterPro" id="IPR053853">
    <property type="entry name" value="FitA-like_RHH"/>
</dbReference>
<gene>
    <name evidence="3" type="ORF">OH818_09480</name>
</gene>
<sequence>MTNLTIHDIDEDLEQSLKLRAAHNGRSVEDEVRHLLRQAVDAAPQKRLGTEHGSRTGGKSNESLFDAIRRHIEPLGGVELEIPPRGFGREPPTFD</sequence>
<dbReference type="Pfam" id="PF22513">
    <property type="entry name" value="FitA-like_RHH"/>
    <property type="match status" value="1"/>
</dbReference>
<dbReference type="Proteomes" id="UP001164020">
    <property type="component" value="Chromosome"/>
</dbReference>
<dbReference type="InterPro" id="IPR013321">
    <property type="entry name" value="Arc_rbn_hlx_hlx"/>
</dbReference>
<evidence type="ECO:0000259" key="2">
    <source>
        <dbReference type="Pfam" id="PF22513"/>
    </source>
</evidence>
<dbReference type="RefSeq" id="WP_268882763.1">
    <property type="nucleotide sequence ID" value="NZ_CP114029.1"/>
</dbReference>
<accession>A0ABY7C2N9</accession>
<evidence type="ECO:0000313" key="4">
    <source>
        <dbReference type="Proteomes" id="UP001164020"/>
    </source>
</evidence>
<reference evidence="3" key="1">
    <citation type="submission" date="2022-12" db="EMBL/GenBank/DDBJ databases">
        <title>Jiella pelagia sp. nov., isolated from phosphonate enriched culture of Northwest Pacific surface seawater.</title>
        <authorList>
            <person name="Shin D.Y."/>
            <person name="Hwang C.Y."/>
        </authorList>
    </citation>
    <scope>NUCLEOTIDE SEQUENCE</scope>
    <source>
        <strain evidence="3">HL-NP1</strain>
    </source>
</reference>
<dbReference type="Gene3D" id="1.10.1220.10">
    <property type="entry name" value="Met repressor-like"/>
    <property type="match status" value="1"/>
</dbReference>
<name>A0ABY7C2N9_9HYPH</name>
<organism evidence="3 4">
    <name type="scientific">Jiella pelagia</name>
    <dbReference type="NCBI Taxonomy" id="2986949"/>
    <lineage>
        <taxon>Bacteria</taxon>
        <taxon>Pseudomonadati</taxon>
        <taxon>Pseudomonadota</taxon>
        <taxon>Alphaproteobacteria</taxon>
        <taxon>Hyphomicrobiales</taxon>
        <taxon>Aurantimonadaceae</taxon>
        <taxon>Jiella</taxon>
    </lineage>
</organism>
<dbReference type="EMBL" id="CP114029">
    <property type="protein sequence ID" value="WAP70293.1"/>
    <property type="molecule type" value="Genomic_DNA"/>
</dbReference>
<evidence type="ECO:0000256" key="1">
    <source>
        <dbReference type="SAM" id="MobiDB-lite"/>
    </source>
</evidence>
<feature type="region of interest" description="Disordered" evidence="1">
    <location>
        <begin position="39"/>
        <end position="62"/>
    </location>
</feature>
<keyword evidence="4" id="KW-1185">Reference proteome</keyword>
<evidence type="ECO:0000313" key="3">
    <source>
        <dbReference type="EMBL" id="WAP70293.1"/>
    </source>
</evidence>
<feature type="domain" description="Antitoxin FitA-like ribbon-helix-helix" evidence="2">
    <location>
        <begin position="3"/>
        <end position="40"/>
    </location>
</feature>
<protein>
    <submittedName>
        <fullName evidence="3">Plasmid stabilization protein</fullName>
    </submittedName>
</protein>
<proteinExistence type="predicted"/>
<dbReference type="SUPFAM" id="SSF47598">
    <property type="entry name" value="Ribbon-helix-helix"/>
    <property type="match status" value="1"/>
</dbReference>